<feature type="region of interest" description="Disordered" evidence="8">
    <location>
        <begin position="384"/>
        <end position="403"/>
    </location>
</feature>
<evidence type="ECO:0000256" key="4">
    <source>
        <dbReference type="ARBA" id="ARBA00022692"/>
    </source>
</evidence>
<reference evidence="12" key="1">
    <citation type="submission" date="2020-11" db="EMBL/GenBank/DDBJ databases">
        <authorList>
            <person name="Tran Van P."/>
        </authorList>
    </citation>
    <scope>NUCLEOTIDE SEQUENCE</scope>
</reference>
<dbReference type="AlphaFoldDB" id="A0A7R9GP84"/>
<comment type="similarity">
    <text evidence="3">Belongs to the ERGIC family.</text>
</comment>
<evidence type="ECO:0000256" key="6">
    <source>
        <dbReference type="ARBA" id="ARBA00023136"/>
    </source>
</evidence>
<sequence>MRSFQLACNIEMARQPSPVAMVTGLSKERVHNRVLHRSPRHFIIASRDQRKSLFPPLHSRVSRLTTHSDYPHIYTERRKRRSEFKGVCIYVEGKGKINLRKTPQYILPGFDLSDQVHPAWIQPLTSSTSCLYSTSRVKYILPVFDLLDQVHLPGFDLSSQVHPALVQPLTSSTSCLDSISYVKYILPGFDLLGQVHPAWIQSLTSSTSCLYLTSWVKYILPGFNLSRQVHPAWIQPLTSSTSCQYSTSRVKYILPGFDLSGQVHPSWIRPLGSSTSFLDSTSRVKYILPGFDLSVTVLSAMIMTSLFVSELRDYLNPTVTEELFVDTSRGSKLRINFDFIIPTISCDFLVLDAMDTSGEQHLQIDHNIFKRRLELLSLKPIEEPKKEDIGGSEHPTEKQVEETDIVTTTTESCGSCYGAETIEIKCCNTCEAVKDAYRRRKWALTNFEKISQCKNENNSEKMSKAFNEACQIYGSMEVNRVGGSFHIAPGQSFSINHVHVHDVQPFSSSSFNTSHHIRHLSFGRTIQGVTNPIDGIDVIAHEGATMFQYYIKIVPTTYVRRDGAILQTNQFSVTKHQKSVSIMTGDSGMPGIFFSYELAPVMVKISEKEKSFGHFATNVCAIIGGVFTVASLIDAFIYRSIKAIQKKIEIGKVN</sequence>
<evidence type="ECO:0000259" key="11">
    <source>
        <dbReference type="Pfam" id="PF13850"/>
    </source>
</evidence>
<protein>
    <recommendedName>
        <fullName evidence="7">Endoplasmic reticulum-Golgi intermediate compartment protein 3</fullName>
    </recommendedName>
</protein>
<evidence type="ECO:0000313" key="12">
    <source>
        <dbReference type="EMBL" id="CAD7392379.1"/>
    </source>
</evidence>
<evidence type="ECO:0000256" key="8">
    <source>
        <dbReference type="SAM" id="MobiDB-lite"/>
    </source>
</evidence>
<organism evidence="12">
    <name type="scientific">Timema cristinae</name>
    <name type="common">Walking stick</name>
    <dbReference type="NCBI Taxonomy" id="61476"/>
    <lineage>
        <taxon>Eukaryota</taxon>
        <taxon>Metazoa</taxon>
        <taxon>Ecdysozoa</taxon>
        <taxon>Arthropoda</taxon>
        <taxon>Hexapoda</taxon>
        <taxon>Insecta</taxon>
        <taxon>Pterygota</taxon>
        <taxon>Neoptera</taxon>
        <taxon>Polyneoptera</taxon>
        <taxon>Phasmatodea</taxon>
        <taxon>Timematodea</taxon>
        <taxon>Timematoidea</taxon>
        <taxon>Timematidae</taxon>
        <taxon>Timema</taxon>
    </lineage>
</organism>
<dbReference type="InterPro" id="IPR039542">
    <property type="entry name" value="Erv_N"/>
</dbReference>
<evidence type="ECO:0000256" key="7">
    <source>
        <dbReference type="ARBA" id="ARBA00040493"/>
    </source>
</evidence>
<dbReference type="GO" id="GO:0033116">
    <property type="term" value="C:endoplasmic reticulum-Golgi intermediate compartment membrane"/>
    <property type="evidence" value="ECO:0007669"/>
    <property type="project" value="UniProtKB-SubCell"/>
</dbReference>
<feature type="compositionally biased region" description="Basic and acidic residues" evidence="8">
    <location>
        <begin position="384"/>
        <end position="401"/>
    </location>
</feature>
<dbReference type="InterPro" id="IPR045888">
    <property type="entry name" value="Erv"/>
</dbReference>
<proteinExistence type="inferred from homology"/>
<name>A0A7R9GP84_TIMCR</name>
<dbReference type="Pfam" id="PF13850">
    <property type="entry name" value="ERGIC_N"/>
    <property type="match status" value="1"/>
</dbReference>
<dbReference type="GO" id="GO:0005789">
    <property type="term" value="C:endoplasmic reticulum membrane"/>
    <property type="evidence" value="ECO:0007669"/>
    <property type="project" value="TreeGrafter"/>
</dbReference>
<dbReference type="GO" id="GO:0000139">
    <property type="term" value="C:Golgi membrane"/>
    <property type="evidence" value="ECO:0007669"/>
    <property type="project" value="TreeGrafter"/>
</dbReference>
<dbReference type="EMBL" id="OC316535">
    <property type="protein sequence ID" value="CAD7392379.1"/>
    <property type="molecule type" value="Genomic_DNA"/>
</dbReference>
<comment type="subcellular location">
    <subcellularLocation>
        <location evidence="2">Endoplasmic reticulum-Golgi intermediate compartment membrane</location>
        <topology evidence="2">Multi-pass membrane protein</topology>
    </subcellularLocation>
    <subcellularLocation>
        <location evidence="1">Golgi apparatus</location>
        <location evidence="1">cis-Golgi network membrane</location>
        <topology evidence="1">Multi-pass membrane protein</topology>
    </subcellularLocation>
</comment>
<keyword evidence="5 9" id="KW-1133">Transmembrane helix</keyword>
<dbReference type="PANTHER" id="PTHR10984">
    <property type="entry name" value="ENDOPLASMIC RETICULUM-GOLGI INTERMEDIATE COMPARTMENT PROTEIN"/>
    <property type="match status" value="1"/>
</dbReference>
<dbReference type="InterPro" id="IPR012936">
    <property type="entry name" value="Erv_C"/>
</dbReference>
<evidence type="ECO:0000256" key="2">
    <source>
        <dbReference type="ARBA" id="ARBA00004457"/>
    </source>
</evidence>
<keyword evidence="4 9" id="KW-0812">Transmembrane</keyword>
<feature type="transmembrane region" description="Helical" evidence="9">
    <location>
        <begin position="615"/>
        <end position="638"/>
    </location>
</feature>
<feature type="domain" description="Endoplasmic reticulum vesicle transporter C-terminal" evidence="10">
    <location>
        <begin position="416"/>
        <end position="634"/>
    </location>
</feature>
<dbReference type="GO" id="GO:0006888">
    <property type="term" value="P:endoplasmic reticulum to Golgi vesicle-mediated transport"/>
    <property type="evidence" value="ECO:0007669"/>
    <property type="project" value="TreeGrafter"/>
</dbReference>
<accession>A0A7R9GP84</accession>
<evidence type="ECO:0000256" key="5">
    <source>
        <dbReference type="ARBA" id="ARBA00022989"/>
    </source>
</evidence>
<dbReference type="Pfam" id="PF07970">
    <property type="entry name" value="COPIIcoated_ERV"/>
    <property type="match status" value="1"/>
</dbReference>
<evidence type="ECO:0000256" key="3">
    <source>
        <dbReference type="ARBA" id="ARBA00005648"/>
    </source>
</evidence>
<keyword evidence="6 9" id="KW-0472">Membrane</keyword>
<evidence type="ECO:0000256" key="1">
    <source>
        <dbReference type="ARBA" id="ARBA00004257"/>
    </source>
</evidence>
<dbReference type="PANTHER" id="PTHR10984:SF25">
    <property type="entry name" value="ENDOPLASMIC RETICULUM-GOLGI INTERMEDIATE COMPARTMENT PROTEIN 3"/>
    <property type="match status" value="1"/>
</dbReference>
<feature type="domain" description="Endoplasmic reticulum vesicle transporter N-terminal" evidence="11">
    <location>
        <begin position="295"/>
        <end position="361"/>
    </location>
</feature>
<dbReference type="GO" id="GO:0006890">
    <property type="term" value="P:retrograde vesicle-mediated transport, Golgi to endoplasmic reticulum"/>
    <property type="evidence" value="ECO:0007669"/>
    <property type="project" value="TreeGrafter"/>
</dbReference>
<gene>
    <name evidence="12" type="ORF">TCEB3V08_LOCUS405</name>
</gene>
<dbReference type="GO" id="GO:0030134">
    <property type="term" value="C:COPII-coated ER to Golgi transport vesicle"/>
    <property type="evidence" value="ECO:0007669"/>
    <property type="project" value="TreeGrafter"/>
</dbReference>
<evidence type="ECO:0000256" key="9">
    <source>
        <dbReference type="SAM" id="Phobius"/>
    </source>
</evidence>
<evidence type="ECO:0000259" key="10">
    <source>
        <dbReference type="Pfam" id="PF07970"/>
    </source>
</evidence>